<gene>
    <name evidence="3" type="ORF">H9757_10310</name>
</gene>
<keyword evidence="1" id="KW-0175">Coiled coil</keyword>
<evidence type="ECO:0000313" key="3">
    <source>
        <dbReference type="EMBL" id="HJC39433.1"/>
    </source>
</evidence>
<evidence type="ECO:0000256" key="1">
    <source>
        <dbReference type="SAM" id="Coils"/>
    </source>
</evidence>
<evidence type="ECO:0000313" key="4">
    <source>
        <dbReference type="Proteomes" id="UP000823894"/>
    </source>
</evidence>
<feature type="region of interest" description="Disordered" evidence="2">
    <location>
        <begin position="1"/>
        <end position="21"/>
    </location>
</feature>
<dbReference type="InterPro" id="IPR007060">
    <property type="entry name" value="FtsL/DivIC"/>
</dbReference>
<protein>
    <submittedName>
        <fullName evidence="3">Septum formation initiator family protein</fullName>
    </submittedName>
</protein>
<dbReference type="AlphaFoldDB" id="A0A9D2SXI8"/>
<reference evidence="3" key="1">
    <citation type="journal article" date="2021" name="PeerJ">
        <title>Extensive microbial diversity within the chicken gut microbiome revealed by metagenomics and culture.</title>
        <authorList>
            <person name="Gilroy R."/>
            <person name="Ravi A."/>
            <person name="Getino M."/>
            <person name="Pursley I."/>
            <person name="Horton D.L."/>
            <person name="Alikhan N.F."/>
            <person name="Baker D."/>
            <person name="Gharbi K."/>
            <person name="Hall N."/>
            <person name="Watson M."/>
            <person name="Adriaenssens E.M."/>
            <person name="Foster-Nyarko E."/>
            <person name="Jarju S."/>
            <person name="Secka A."/>
            <person name="Antonio M."/>
            <person name="Oren A."/>
            <person name="Chaudhuri R.R."/>
            <person name="La Ragione R."/>
            <person name="Hildebrand F."/>
            <person name="Pallen M.J."/>
        </authorList>
    </citation>
    <scope>NUCLEOTIDE SEQUENCE</scope>
    <source>
        <strain evidence="3">ChiGjej1B1-1692</strain>
    </source>
</reference>
<organism evidence="3 4">
    <name type="scientific">Candidatus Mediterraneibacter faecigallinarum</name>
    <dbReference type="NCBI Taxonomy" id="2838669"/>
    <lineage>
        <taxon>Bacteria</taxon>
        <taxon>Bacillati</taxon>
        <taxon>Bacillota</taxon>
        <taxon>Clostridia</taxon>
        <taxon>Lachnospirales</taxon>
        <taxon>Lachnospiraceae</taxon>
        <taxon>Mediterraneibacter</taxon>
    </lineage>
</organism>
<sequence>MKNRKNAGRDRRVRKKKSLSLGRHKKSVLMISAVLVMLCGVLTVNSITLMAKNDSYKKQEQELKSQIEEQKERAEEIDEFEEYVKSDEYVKDTAEEKLNLVDPNEIIFKAAE</sequence>
<dbReference type="EMBL" id="DWWK01000163">
    <property type="protein sequence ID" value="HJC39433.1"/>
    <property type="molecule type" value="Genomic_DNA"/>
</dbReference>
<feature type="coiled-coil region" evidence="1">
    <location>
        <begin position="49"/>
        <end position="80"/>
    </location>
</feature>
<name>A0A9D2SXI8_9FIRM</name>
<dbReference type="Proteomes" id="UP000823894">
    <property type="component" value="Unassembled WGS sequence"/>
</dbReference>
<proteinExistence type="predicted"/>
<accession>A0A9D2SXI8</accession>
<reference evidence="3" key="2">
    <citation type="submission" date="2021-04" db="EMBL/GenBank/DDBJ databases">
        <authorList>
            <person name="Gilroy R."/>
        </authorList>
    </citation>
    <scope>NUCLEOTIDE SEQUENCE</scope>
    <source>
        <strain evidence="3">ChiGjej1B1-1692</strain>
    </source>
</reference>
<comment type="caution">
    <text evidence="3">The sequence shown here is derived from an EMBL/GenBank/DDBJ whole genome shotgun (WGS) entry which is preliminary data.</text>
</comment>
<evidence type="ECO:0000256" key="2">
    <source>
        <dbReference type="SAM" id="MobiDB-lite"/>
    </source>
</evidence>
<dbReference type="Pfam" id="PF04977">
    <property type="entry name" value="DivIC"/>
    <property type="match status" value="1"/>
</dbReference>